<dbReference type="PROSITE" id="PS50042">
    <property type="entry name" value="CNMP_BINDING_3"/>
    <property type="match status" value="1"/>
</dbReference>
<dbReference type="Gene3D" id="2.30.30.60">
    <property type="match status" value="1"/>
</dbReference>
<proteinExistence type="inferred from homology"/>
<feature type="domain" description="Cyclic nucleotide-binding" evidence="9">
    <location>
        <begin position="348"/>
        <end position="451"/>
    </location>
</feature>
<dbReference type="Pfam" id="PF00924">
    <property type="entry name" value="MS_channel_2nd"/>
    <property type="match status" value="1"/>
</dbReference>
<evidence type="ECO:0000256" key="6">
    <source>
        <dbReference type="ARBA" id="ARBA00023136"/>
    </source>
</evidence>
<dbReference type="AlphaFoldDB" id="A0A926VL94"/>
<keyword evidence="11" id="KW-1185">Reference proteome</keyword>
<dbReference type="Gene3D" id="2.60.120.10">
    <property type="entry name" value="Jelly Rolls"/>
    <property type="match status" value="1"/>
</dbReference>
<dbReference type="PANTHER" id="PTHR30221:SF1">
    <property type="entry name" value="SMALL-CONDUCTANCE MECHANOSENSITIVE CHANNEL"/>
    <property type="match status" value="1"/>
</dbReference>
<name>A0A926VL94_9CYAN</name>
<dbReference type="InterPro" id="IPR010920">
    <property type="entry name" value="LSM_dom_sf"/>
</dbReference>
<gene>
    <name evidence="10" type="ORF">H6G03_30420</name>
</gene>
<feature type="region of interest" description="Disordered" evidence="7">
    <location>
        <begin position="480"/>
        <end position="500"/>
    </location>
</feature>
<dbReference type="Pfam" id="PF00027">
    <property type="entry name" value="cNMP_binding"/>
    <property type="match status" value="1"/>
</dbReference>
<dbReference type="InterPro" id="IPR006685">
    <property type="entry name" value="MscS_channel_2nd"/>
</dbReference>
<dbReference type="Proteomes" id="UP000641646">
    <property type="component" value="Unassembled WGS sequence"/>
</dbReference>
<feature type="transmembrane region" description="Helical" evidence="8">
    <location>
        <begin position="77"/>
        <end position="95"/>
    </location>
</feature>
<dbReference type="RefSeq" id="WP_190473536.1">
    <property type="nucleotide sequence ID" value="NZ_JACJPW010000117.1"/>
</dbReference>
<evidence type="ECO:0000256" key="4">
    <source>
        <dbReference type="ARBA" id="ARBA00022692"/>
    </source>
</evidence>
<evidence type="ECO:0000259" key="9">
    <source>
        <dbReference type="PROSITE" id="PS50042"/>
    </source>
</evidence>
<feature type="transmembrane region" description="Helical" evidence="8">
    <location>
        <begin position="6"/>
        <end position="28"/>
    </location>
</feature>
<protein>
    <submittedName>
        <fullName evidence="10">Mechanosensitive ion channel</fullName>
    </submittedName>
</protein>
<comment type="caution">
    <text evidence="10">The sequence shown here is derived from an EMBL/GenBank/DDBJ whole genome shotgun (WGS) entry which is preliminary data.</text>
</comment>
<reference evidence="10" key="1">
    <citation type="journal article" date="2015" name="ISME J.">
        <title>Draft Genome Sequence of Streptomyces incarnatus NRRL8089, which Produces the Nucleoside Antibiotic Sinefungin.</title>
        <authorList>
            <person name="Oshima K."/>
            <person name="Hattori M."/>
            <person name="Shimizu H."/>
            <person name="Fukuda K."/>
            <person name="Nemoto M."/>
            <person name="Inagaki K."/>
            <person name="Tamura T."/>
        </authorList>
    </citation>
    <scope>NUCLEOTIDE SEQUENCE</scope>
    <source>
        <strain evidence="10">FACHB-1375</strain>
    </source>
</reference>
<dbReference type="InterPro" id="IPR018490">
    <property type="entry name" value="cNMP-bd_dom_sf"/>
</dbReference>
<dbReference type="SUPFAM" id="SSF50182">
    <property type="entry name" value="Sm-like ribonucleoproteins"/>
    <property type="match status" value="1"/>
</dbReference>
<evidence type="ECO:0000256" key="1">
    <source>
        <dbReference type="ARBA" id="ARBA00004651"/>
    </source>
</evidence>
<dbReference type="Gene3D" id="3.30.70.100">
    <property type="match status" value="1"/>
</dbReference>
<dbReference type="InterPro" id="IPR023408">
    <property type="entry name" value="MscS_beta-dom_sf"/>
</dbReference>
<evidence type="ECO:0000313" key="10">
    <source>
        <dbReference type="EMBL" id="MBD2185343.1"/>
    </source>
</evidence>
<evidence type="ECO:0000256" key="5">
    <source>
        <dbReference type="ARBA" id="ARBA00022989"/>
    </source>
</evidence>
<dbReference type="PANTHER" id="PTHR30221">
    <property type="entry name" value="SMALL-CONDUCTANCE MECHANOSENSITIVE CHANNEL"/>
    <property type="match status" value="1"/>
</dbReference>
<dbReference type="GO" id="GO:0005886">
    <property type="term" value="C:plasma membrane"/>
    <property type="evidence" value="ECO:0007669"/>
    <property type="project" value="UniProtKB-SubCell"/>
</dbReference>
<dbReference type="InterPro" id="IPR014710">
    <property type="entry name" value="RmlC-like_jellyroll"/>
</dbReference>
<evidence type="ECO:0000256" key="8">
    <source>
        <dbReference type="SAM" id="Phobius"/>
    </source>
</evidence>
<dbReference type="Pfam" id="PF21082">
    <property type="entry name" value="MS_channel_3rd"/>
    <property type="match status" value="1"/>
</dbReference>
<dbReference type="EMBL" id="JACJPW010000117">
    <property type="protein sequence ID" value="MBD2185343.1"/>
    <property type="molecule type" value="Genomic_DNA"/>
</dbReference>
<comment type="similarity">
    <text evidence="2">Belongs to the MscS (TC 1.A.23) family.</text>
</comment>
<organism evidence="10 11">
    <name type="scientific">Aerosakkonema funiforme FACHB-1375</name>
    <dbReference type="NCBI Taxonomy" id="2949571"/>
    <lineage>
        <taxon>Bacteria</taxon>
        <taxon>Bacillati</taxon>
        <taxon>Cyanobacteriota</taxon>
        <taxon>Cyanophyceae</taxon>
        <taxon>Oscillatoriophycideae</taxon>
        <taxon>Aerosakkonematales</taxon>
        <taxon>Aerosakkonemataceae</taxon>
        <taxon>Aerosakkonema</taxon>
    </lineage>
</organism>
<dbReference type="InterPro" id="IPR045275">
    <property type="entry name" value="MscS_archaea/bacteria_type"/>
</dbReference>
<comment type="subcellular location">
    <subcellularLocation>
        <location evidence="1">Cell membrane</location>
        <topology evidence="1">Multi-pass membrane protein</topology>
    </subcellularLocation>
</comment>
<dbReference type="SMART" id="SM00100">
    <property type="entry name" value="cNMP"/>
    <property type="match status" value="1"/>
</dbReference>
<dbReference type="SUPFAM" id="SSF51206">
    <property type="entry name" value="cAMP-binding domain-like"/>
    <property type="match status" value="1"/>
</dbReference>
<dbReference type="SUPFAM" id="SSF82689">
    <property type="entry name" value="Mechanosensitive channel protein MscS (YggB), C-terminal domain"/>
    <property type="match status" value="1"/>
</dbReference>
<dbReference type="InterPro" id="IPR011066">
    <property type="entry name" value="MscS_channel_C_sf"/>
</dbReference>
<sequence length="500" mass="56336">MTNESLWIWGLVLIITFPLANIGLAEGVQRLQRRRNPLSGFLDNTRKLVLPTLAVLLVMRLFLGFEDTDLSLQIVQTVYWTAAMVSCLSLINAVLTPKPKTNDWQIYVPGLFYQVARMLVILVIIGYILAAVWQVDLSKVAEALGIGSLVIALALQDTLSNLVSGFLLLFESPFKLGDWIRVGELEGEVIELNWRAVRLKTRERDVVIIPNGVLGGETIYNYTLLDPVHVETIEISFPHSTPPNLVKRVLNDVALTTKGVLTNPAPEVLTKSYGEYMISYEVRIYIRKFTDLYQIRNDFVTRIYYAAKRYKLGVALPVAIEFDKLDISHLQKSYSSKEIAEFLRTLPYFFSINPEEIDKLAQTSKWEEYGLDEEVIVEGQIVGGLYIIREGTVKVAVQDIDNREHIIAKLSKGEIFGDTVIVSGETSPVSVTATDDLTVIIIDRDSVMQLIDRYPKFALEINQFIEERKKALIAIKGTEDSSNKNTARNGYLSSRRLIGS</sequence>
<feature type="transmembrane region" description="Helical" evidence="8">
    <location>
        <begin position="115"/>
        <end position="133"/>
    </location>
</feature>
<keyword evidence="5 8" id="KW-1133">Transmembrane helix</keyword>
<dbReference type="Gene3D" id="1.10.287.1260">
    <property type="match status" value="1"/>
</dbReference>
<keyword evidence="6 8" id="KW-0472">Membrane</keyword>
<reference evidence="10" key="2">
    <citation type="submission" date="2020-08" db="EMBL/GenBank/DDBJ databases">
        <authorList>
            <person name="Chen M."/>
            <person name="Teng W."/>
            <person name="Zhao L."/>
            <person name="Hu C."/>
            <person name="Zhou Y."/>
            <person name="Han B."/>
            <person name="Song L."/>
            <person name="Shu W."/>
        </authorList>
    </citation>
    <scope>NUCLEOTIDE SEQUENCE</scope>
    <source>
        <strain evidence="10">FACHB-1375</strain>
    </source>
</reference>
<feature type="transmembrane region" description="Helical" evidence="8">
    <location>
        <begin position="48"/>
        <end position="65"/>
    </location>
</feature>
<keyword evidence="4 8" id="KW-0812">Transmembrane</keyword>
<dbReference type="InterPro" id="IPR049278">
    <property type="entry name" value="MS_channel_C"/>
</dbReference>
<dbReference type="CDD" id="cd00038">
    <property type="entry name" value="CAP_ED"/>
    <property type="match status" value="1"/>
</dbReference>
<evidence type="ECO:0000256" key="3">
    <source>
        <dbReference type="ARBA" id="ARBA00022475"/>
    </source>
</evidence>
<evidence type="ECO:0000256" key="7">
    <source>
        <dbReference type="SAM" id="MobiDB-lite"/>
    </source>
</evidence>
<evidence type="ECO:0000256" key="2">
    <source>
        <dbReference type="ARBA" id="ARBA00008017"/>
    </source>
</evidence>
<dbReference type="GO" id="GO:0008381">
    <property type="term" value="F:mechanosensitive monoatomic ion channel activity"/>
    <property type="evidence" value="ECO:0007669"/>
    <property type="project" value="InterPro"/>
</dbReference>
<evidence type="ECO:0000313" key="11">
    <source>
        <dbReference type="Proteomes" id="UP000641646"/>
    </source>
</evidence>
<accession>A0A926VL94</accession>
<dbReference type="InterPro" id="IPR000595">
    <property type="entry name" value="cNMP-bd_dom"/>
</dbReference>
<keyword evidence="3" id="KW-1003">Cell membrane</keyword>
<feature type="compositionally biased region" description="Polar residues" evidence="7">
    <location>
        <begin position="483"/>
        <end position="492"/>
    </location>
</feature>